<evidence type="ECO:0000313" key="2">
    <source>
        <dbReference type="Proteomes" id="UP000236349"/>
    </source>
</evidence>
<reference evidence="1 2" key="1">
    <citation type="submission" date="2017-10" db="EMBL/GenBank/DDBJ databases">
        <title>Clinical isolate obtained from a human patient with meningeal tuberculosis in michoacan, Mexico.</title>
        <authorList>
            <person name="Guillen-Nepita A.L."/>
            <person name="Negrete-Paz A.M."/>
            <person name="Vazquez-Marrufo G."/>
            <person name="Cruz-Hernandez A."/>
            <person name="Fresia P."/>
            <person name="Naya H."/>
            <person name="Vazquez-Garciduenas M.S."/>
        </authorList>
    </citation>
    <scope>NUCLEOTIDE SEQUENCE [LARGE SCALE GENOMIC DNA]</scope>
    <source>
        <strain evidence="2">Beijing/MYC004</strain>
    </source>
</reference>
<dbReference type="EMBL" id="CP024614">
    <property type="protein sequence ID" value="AUS51902.1"/>
    <property type="molecule type" value="Genomic_DNA"/>
</dbReference>
<dbReference type="Proteomes" id="UP000236349">
    <property type="component" value="Chromosome"/>
</dbReference>
<organism evidence="1 2">
    <name type="scientific">Mycobacterium tuberculosis</name>
    <dbReference type="NCBI Taxonomy" id="1773"/>
    <lineage>
        <taxon>Bacteria</taxon>
        <taxon>Bacillati</taxon>
        <taxon>Actinomycetota</taxon>
        <taxon>Actinomycetes</taxon>
        <taxon>Mycobacteriales</taxon>
        <taxon>Mycobacteriaceae</taxon>
        <taxon>Mycobacterium</taxon>
        <taxon>Mycobacterium tuberculosis complex</taxon>
    </lineage>
</organism>
<evidence type="ECO:0000313" key="1">
    <source>
        <dbReference type="EMBL" id="AUS51902.1"/>
    </source>
</evidence>
<gene>
    <name evidence="1" type="ORF">CAB90_03065</name>
</gene>
<name>A0A0U0TZU2_MYCTX</name>
<dbReference type="AlphaFoldDB" id="A0A0U0TZU2"/>
<proteinExistence type="predicted"/>
<accession>A0A0U0TZU2</accession>
<protein>
    <submittedName>
        <fullName evidence="1">Uncharacterized protein</fullName>
    </submittedName>
</protein>
<sequence>MVRDHTTWAQWNVNTIAVIQATMSPIPGPG</sequence>